<organism evidence="2 3">
    <name type="scientific">Blastomyces gilchristii (strain SLH14081)</name>
    <name type="common">Blastomyces dermatitidis</name>
    <dbReference type="NCBI Taxonomy" id="559298"/>
    <lineage>
        <taxon>Eukaryota</taxon>
        <taxon>Fungi</taxon>
        <taxon>Dikarya</taxon>
        <taxon>Ascomycota</taxon>
        <taxon>Pezizomycotina</taxon>
        <taxon>Eurotiomycetes</taxon>
        <taxon>Eurotiomycetidae</taxon>
        <taxon>Onygenales</taxon>
        <taxon>Ajellomycetaceae</taxon>
        <taxon>Blastomyces</taxon>
    </lineage>
</organism>
<proteinExistence type="predicted"/>
<accession>A0A179UZ86</accession>
<dbReference type="EMBL" id="GG657468">
    <property type="protein sequence ID" value="OAT12529.1"/>
    <property type="molecule type" value="Genomic_DNA"/>
</dbReference>
<keyword evidence="3" id="KW-1185">Reference proteome</keyword>
<evidence type="ECO:0000256" key="1">
    <source>
        <dbReference type="SAM" id="Coils"/>
    </source>
</evidence>
<sequence length="163" mass="18951">MPPVMLAARGTREPFKNAAGQIYCDHPDCHKNIPYFKRLNEWNKHMDKHDCSYKCTNPDCNKRLEFIFSDGLCCHQHDVHQMNRKRKKKGNLKLHLRLHCSESLHAEITQLQWEVKGINSRLHEMEMELKQLRQLTGKDTHFTLSSSVQLPSCVELEAGISGN</sequence>
<protein>
    <submittedName>
        <fullName evidence="2">C2H2 transcription factor</fullName>
    </submittedName>
</protein>
<reference evidence="3" key="1">
    <citation type="journal article" date="2015" name="PLoS Genet.">
        <title>The dynamic genome and transcriptome of the human fungal pathogen Blastomyces and close relative Emmonsia.</title>
        <authorList>
            <person name="Munoz J.F."/>
            <person name="Gauthier G.M."/>
            <person name="Desjardins C.A."/>
            <person name="Gallo J.E."/>
            <person name="Holder J."/>
            <person name="Sullivan T.D."/>
            <person name="Marty A.J."/>
            <person name="Carmen J.C."/>
            <person name="Chen Z."/>
            <person name="Ding L."/>
            <person name="Gujja S."/>
            <person name="Magrini V."/>
            <person name="Misas E."/>
            <person name="Mitreva M."/>
            <person name="Priest M."/>
            <person name="Saif S."/>
            <person name="Whiston E.A."/>
            <person name="Young S."/>
            <person name="Zeng Q."/>
            <person name="Goldman W.E."/>
            <person name="Mardis E.R."/>
            <person name="Taylor J.W."/>
            <person name="McEwen J.G."/>
            <person name="Clay O.K."/>
            <person name="Klein B.S."/>
            <person name="Cuomo C.A."/>
        </authorList>
    </citation>
    <scope>NUCLEOTIDE SEQUENCE [LARGE SCALE GENOMIC DNA]</scope>
    <source>
        <strain evidence="3">SLH14081</strain>
    </source>
</reference>
<name>A0A179UZ86_BLAGS</name>
<dbReference type="OrthoDB" id="5305647at2759"/>
<dbReference type="KEGG" id="bgh:BDBG_07859"/>
<evidence type="ECO:0000313" key="3">
    <source>
        <dbReference type="Proteomes" id="UP000002038"/>
    </source>
</evidence>
<dbReference type="Proteomes" id="UP000002038">
    <property type="component" value="Unassembled WGS sequence"/>
</dbReference>
<feature type="coiled-coil region" evidence="1">
    <location>
        <begin position="108"/>
        <end position="135"/>
    </location>
</feature>
<dbReference type="GeneID" id="8508745"/>
<keyword evidence="1" id="KW-0175">Coiled coil</keyword>
<gene>
    <name evidence="2" type="ORF">BDBG_07859</name>
</gene>
<dbReference type="VEuPathDB" id="FungiDB:BDBG_07859"/>
<dbReference type="RefSeq" id="XP_002621641.1">
    <property type="nucleotide sequence ID" value="XM_002621595.2"/>
</dbReference>
<dbReference type="AlphaFoldDB" id="A0A179UZ86"/>
<evidence type="ECO:0000313" key="2">
    <source>
        <dbReference type="EMBL" id="OAT12529.1"/>
    </source>
</evidence>